<dbReference type="NCBIfam" id="TIGR01730">
    <property type="entry name" value="RND_mfp"/>
    <property type="match status" value="1"/>
</dbReference>
<evidence type="ECO:0000259" key="8">
    <source>
        <dbReference type="Pfam" id="PF25917"/>
    </source>
</evidence>
<evidence type="ECO:0000256" key="2">
    <source>
        <dbReference type="ARBA" id="ARBA00009477"/>
    </source>
</evidence>
<dbReference type="InterPro" id="IPR006143">
    <property type="entry name" value="RND_pump_MFP"/>
</dbReference>
<evidence type="ECO:0000256" key="5">
    <source>
        <dbReference type="ARBA" id="ARBA00023136"/>
    </source>
</evidence>
<comment type="subcellular location">
    <subcellularLocation>
        <location evidence="1">Cell membrane</location>
    </subcellularLocation>
</comment>
<dbReference type="Pfam" id="PF25876">
    <property type="entry name" value="HH_MFP_RND"/>
    <property type="match status" value="1"/>
</dbReference>
<accession>A0ABX0PYB3</accession>
<evidence type="ECO:0000256" key="3">
    <source>
        <dbReference type="ARBA" id="ARBA00022475"/>
    </source>
</evidence>
<name>A0ABX0PYB3_9GAMM</name>
<feature type="coiled-coil region" evidence="6">
    <location>
        <begin position="106"/>
        <end position="133"/>
    </location>
</feature>
<dbReference type="EMBL" id="JAAQQR010000001">
    <property type="protein sequence ID" value="NID03345.1"/>
    <property type="molecule type" value="Genomic_DNA"/>
</dbReference>
<reference evidence="10 11" key="1">
    <citation type="journal article" date="2011" name="Curr. Microbiol.">
        <title>Luteibacter jiangsuensis sp. nov.: a methamidophos-degrading bacterium isolated from a methamidophos-manufacturing factory.</title>
        <authorList>
            <person name="Wang L."/>
            <person name="Wang G.L."/>
            <person name="Li S.P."/>
            <person name="Jiang J.D."/>
        </authorList>
    </citation>
    <scope>NUCLEOTIDE SEQUENCE [LARGE SCALE GENOMIC DNA]</scope>
    <source>
        <strain evidence="10 11">CGMCC 1.10133</strain>
    </source>
</reference>
<keyword evidence="6" id="KW-0175">Coiled coil</keyword>
<dbReference type="Pfam" id="PF25917">
    <property type="entry name" value="BSH_RND"/>
    <property type="match status" value="1"/>
</dbReference>
<dbReference type="InterPro" id="IPR058624">
    <property type="entry name" value="MdtA-like_HH"/>
</dbReference>
<evidence type="ECO:0000256" key="4">
    <source>
        <dbReference type="ARBA" id="ARBA00022519"/>
    </source>
</evidence>
<dbReference type="Gene3D" id="2.40.420.20">
    <property type="match status" value="1"/>
</dbReference>
<dbReference type="PANTHER" id="PTHR30469:SF12">
    <property type="entry name" value="MULTIDRUG RESISTANCE PROTEIN MDTA"/>
    <property type="match status" value="1"/>
</dbReference>
<dbReference type="InterPro" id="IPR058626">
    <property type="entry name" value="MdtA-like_b-barrel"/>
</dbReference>
<comment type="caution">
    <text evidence="10">The sequence shown here is derived from an EMBL/GenBank/DDBJ whole genome shotgun (WGS) entry which is preliminary data.</text>
</comment>
<evidence type="ECO:0000259" key="7">
    <source>
        <dbReference type="Pfam" id="PF25876"/>
    </source>
</evidence>
<evidence type="ECO:0000259" key="9">
    <source>
        <dbReference type="Pfam" id="PF25944"/>
    </source>
</evidence>
<feature type="domain" description="Multidrug resistance protein MdtA-like beta-barrel" evidence="9">
    <location>
        <begin position="212"/>
        <end position="293"/>
    </location>
</feature>
<evidence type="ECO:0000256" key="6">
    <source>
        <dbReference type="SAM" id="Coils"/>
    </source>
</evidence>
<dbReference type="Pfam" id="PF25944">
    <property type="entry name" value="Beta-barrel_RND"/>
    <property type="match status" value="1"/>
</dbReference>
<dbReference type="RefSeq" id="WP_167122011.1">
    <property type="nucleotide sequence ID" value="NZ_JAAQQR010000001.1"/>
</dbReference>
<dbReference type="Gene3D" id="2.40.50.100">
    <property type="match status" value="1"/>
</dbReference>
<dbReference type="InterPro" id="IPR058625">
    <property type="entry name" value="MdtA-like_BSH"/>
</dbReference>
<comment type="similarity">
    <text evidence="2">Belongs to the membrane fusion protein (MFP) (TC 8.A.1) family.</text>
</comment>
<evidence type="ECO:0000313" key="10">
    <source>
        <dbReference type="EMBL" id="NID03345.1"/>
    </source>
</evidence>
<keyword evidence="3" id="KW-1003">Cell membrane</keyword>
<dbReference type="Gene3D" id="1.10.287.470">
    <property type="entry name" value="Helix hairpin bin"/>
    <property type="match status" value="1"/>
</dbReference>
<keyword evidence="5" id="KW-0472">Membrane</keyword>
<feature type="domain" description="Multidrug resistance protein MdtA-like barrel-sandwich hybrid" evidence="8">
    <location>
        <begin position="66"/>
        <end position="206"/>
    </location>
</feature>
<gene>
    <name evidence="10" type="ORF">HBF26_00490</name>
</gene>
<protein>
    <submittedName>
        <fullName evidence="10">Efflux RND transporter periplasmic adaptor subunit</fullName>
    </submittedName>
</protein>
<proteinExistence type="inferred from homology"/>
<sequence>MKTRRRWRYAGLVMLVAAVLALVAWYRHRAPAAATEHPRVVATQPVQRREVDVYVDAIGTVTPTHTVTVRAQVEGTLTGLNFREGQAVKAGDVLATIDDRALRAQVAAAEGALQRDEAALRNAQADLARYRELVKIGSVTQQQVDTQAAAVEQAMGTVRSDRGQRDNLAVQLGYTRVAAPIGGVAGLRAVDVGNLVAPSDTGGIVTLATVSPISVKFAVTEDQLGQVLAAMHRGEVPVELADRAGKPLGRGVLEAVDNRVDTTTGTVTMRAIFPNDPMTLYPNQFVNARLRVNTLRAASVVPARAIQHGVKGDFVFVAIGGKAVQRAVIAGPVDGTMQAITTPGGGAALQAGERVVISGGDALVDGAAVSEASRP</sequence>
<evidence type="ECO:0000256" key="1">
    <source>
        <dbReference type="ARBA" id="ARBA00004236"/>
    </source>
</evidence>
<dbReference type="SUPFAM" id="SSF111369">
    <property type="entry name" value="HlyD-like secretion proteins"/>
    <property type="match status" value="1"/>
</dbReference>
<keyword evidence="11" id="KW-1185">Reference proteome</keyword>
<dbReference type="Proteomes" id="UP001429601">
    <property type="component" value="Unassembled WGS sequence"/>
</dbReference>
<dbReference type="PANTHER" id="PTHR30469">
    <property type="entry name" value="MULTIDRUG RESISTANCE PROTEIN MDTA"/>
    <property type="match status" value="1"/>
</dbReference>
<keyword evidence="4" id="KW-0997">Cell inner membrane</keyword>
<evidence type="ECO:0000313" key="11">
    <source>
        <dbReference type="Proteomes" id="UP001429601"/>
    </source>
</evidence>
<dbReference type="Gene3D" id="2.40.30.170">
    <property type="match status" value="1"/>
</dbReference>
<feature type="domain" description="Multidrug resistance protein MdtA-like alpha-helical hairpin" evidence="7">
    <location>
        <begin position="106"/>
        <end position="175"/>
    </location>
</feature>
<organism evidence="10 11">
    <name type="scientific">Luteibacter jiangsuensis</name>
    <dbReference type="NCBI Taxonomy" id="637577"/>
    <lineage>
        <taxon>Bacteria</taxon>
        <taxon>Pseudomonadati</taxon>
        <taxon>Pseudomonadota</taxon>
        <taxon>Gammaproteobacteria</taxon>
        <taxon>Lysobacterales</taxon>
        <taxon>Rhodanobacteraceae</taxon>
        <taxon>Luteibacter</taxon>
    </lineage>
</organism>